<comment type="catalytic activity">
    <reaction evidence="1">
        <text>2 a mycocerosyl-[mycocerosic acid synthase] + a phthiocerol = a dimycocerosyl phthiocerol + 2 holo-[mycocerosic acid synthase].</text>
        <dbReference type="EC" id="2.3.1.282"/>
    </reaction>
</comment>
<reference evidence="13 14" key="1">
    <citation type="journal article" date="2015" name="Genome Announc.">
        <title>Draft Genome Sequence of Norvancomycin-Producing Strain Amycolatopsis orientalis CPCC200066.</title>
        <authorList>
            <person name="Lei X."/>
            <person name="Yuan F."/>
            <person name="Shi Y."/>
            <person name="Li X."/>
            <person name="Wang L."/>
            <person name="Hong B."/>
        </authorList>
    </citation>
    <scope>NUCLEOTIDE SEQUENCE [LARGE SCALE GENOMIC DNA]</scope>
    <source>
        <strain evidence="13 14">B-37</strain>
    </source>
</reference>
<comment type="catalytic activity">
    <reaction evidence="3">
        <text>2 a mycocerosyl-[mycocerosic acid synthase] + a phthiodiolone = a dimycocerosyl phthiodiolone + 2 holo-[mycocerosic acid synthase].</text>
        <dbReference type="EC" id="2.3.1.282"/>
    </reaction>
</comment>
<evidence type="ECO:0000256" key="1">
    <source>
        <dbReference type="ARBA" id="ARBA00000026"/>
    </source>
</evidence>
<evidence type="ECO:0000256" key="6">
    <source>
        <dbReference type="ARBA" id="ARBA00013449"/>
    </source>
</evidence>
<gene>
    <name evidence="13" type="ORF">SD37_11060</name>
</gene>
<dbReference type="RefSeq" id="WP_044851681.1">
    <property type="nucleotide sequence ID" value="NZ_CP016174.1"/>
</dbReference>
<name>A0A193BV76_AMYOR</name>
<keyword evidence="14" id="KW-1185">Reference proteome</keyword>
<organism evidence="13 14">
    <name type="scientific">Amycolatopsis orientalis</name>
    <name type="common">Nocardia orientalis</name>
    <dbReference type="NCBI Taxonomy" id="31958"/>
    <lineage>
        <taxon>Bacteria</taxon>
        <taxon>Bacillati</taxon>
        <taxon>Actinomycetota</taxon>
        <taxon>Actinomycetes</taxon>
        <taxon>Pseudonocardiales</taxon>
        <taxon>Pseudonocardiaceae</taxon>
        <taxon>Amycolatopsis</taxon>
    </lineage>
</organism>
<dbReference type="Pfam" id="PF16911">
    <property type="entry name" value="PapA_C"/>
    <property type="match status" value="1"/>
</dbReference>
<dbReference type="InterPro" id="IPR023213">
    <property type="entry name" value="CAT-like_dom_sf"/>
</dbReference>
<keyword evidence="8" id="KW-0012">Acyltransferase</keyword>
<evidence type="ECO:0000313" key="14">
    <source>
        <dbReference type="Proteomes" id="UP000093695"/>
    </source>
</evidence>
<evidence type="ECO:0000256" key="5">
    <source>
        <dbReference type="ARBA" id="ARBA00012866"/>
    </source>
</evidence>
<comment type="catalytic activity">
    <reaction evidence="2">
        <text>2 a mycocerosyl-[mycocerosic acid synthase] + a phenolphthiocerol = a dimycocerosyl phenolphthiocerol + 2 holo-[mycocerosic acid synthase].</text>
        <dbReference type="EC" id="2.3.1.282"/>
    </reaction>
</comment>
<dbReference type="InterPro" id="IPR031641">
    <property type="entry name" value="PapA_C"/>
</dbReference>
<dbReference type="GO" id="GO:0016746">
    <property type="term" value="F:acyltransferase activity"/>
    <property type="evidence" value="ECO:0007669"/>
    <property type="project" value="UniProtKB-KW"/>
</dbReference>
<evidence type="ECO:0000256" key="8">
    <source>
        <dbReference type="ARBA" id="ARBA00023315"/>
    </source>
</evidence>
<evidence type="ECO:0000256" key="9">
    <source>
        <dbReference type="ARBA" id="ARBA00030465"/>
    </source>
</evidence>
<proteinExistence type="inferred from homology"/>
<evidence type="ECO:0000256" key="7">
    <source>
        <dbReference type="ARBA" id="ARBA00022679"/>
    </source>
</evidence>
<evidence type="ECO:0000256" key="2">
    <source>
        <dbReference type="ARBA" id="ARBA00000625"/>
    </source>
</evidence>
<comment type="similarity">
    <text evidence="4">Belongs to the acyltransferase PapA5 family.</text>
</comment>
<evidence type="ECO:0000259" key="12">
    <source>
        <dbReference type="Pfam" id="PF16911"/>
    </source>
</evidence>
<evidence type="ECO:0000313" key="13">
    <source>
        <dbReference type="EMBL" id="ANN16122.1"/>
    </source>
</evidence>
<dbReference type="STRING" id="31958.SD37_11060"/>
<sequence length="396" mass="42011">MTTTERALTVSETAFLLAGFGPVVVRTTFAGSFEPKVLEAAWQRLGLEYPLLRCGILGGLDGFRLSLRNELPEVADGAAGFGDDITRRLADGAISRLSLHETSDATALTLAVDHAVSDGRLVRNLLHDLLRIYTALSRDETLPAAPRPVFEPSLEELFEGQYEQGWPEPPSVLGDPLTLSGGPGKPPSGFGVHHLEFEPGPTAEIVAIARKNGISITGLLCGAVSSAIRARLPESDGSLPVTLRVPIDFRERLVPPLDALAQLCGALPCTVTVSVAADDEPLKVGLHATSELRAVLERDEPQRALLAQRHSPAPPPPTTIVVSNIGEAGDPVLPDGLRVTGSRFATTLNGPVPGMFVSTTSGRLTLDVVFDRAFHNAEEIAEVMASVEATLRAMTP</sequence>
<dbReference type="PANTHER" id="PTHR28037:SF1">
    <property type="entry name" value="ALCOHOL O-ACETYLTRANSFERASE 1-RELATED"/>
    <property type="match status" value="1"/>
</dbReference>
<dbReference type="EC" id="2.3.1.282" evidence="5"/>
<dbReference type="KEGG" id="aori:SD37_11060"/>
<evidence type="ECO:0000256" key="10">
    <source>
        <dbReference type="ARBA" id="ARBA00032317"/>
    </source>
</evidence>
<dbReference type="InterPro" id="IPR052058">
    <property type="entry name" value="Alcohol_O-acetyltransferase"/>
</dbReference>
<dbReference type="Gene3D" id="3.30.559.10">
    <property type="entry name" value="Chloramphenicol acetyltransferase-like domain"/>
    <property type="match status" value="1"/>
</dbReference>
<evidence type="ECO:0000256" key="11">
    <source>
        <dbReference type="ARBA" id="ARBA00033407"/>
    </source>
</evidence>
<dbReference type="Proteomes" id="UP000093695">
    <property type="component" value="Chromosome"/>
</dbReference>
<dbReference type="SUPFAM" id="SSF52777">
    <property type="entry name" value="CoA-dependent acyltransferases"/>
    <property type="match status" value="2"/>
</dbReference>
<keyword evidence="7" id="KW-0808">Transferase</keyword>
<protein>
    <recommendedName>
        <fullName evidence="6">Phthiocerol/phthiodiolone dimycocerosyl transferase</fullName>
        <ecNumber evidence="5">2.3.1.282</ecNumber>
    </recommendedName>
    <alternativeName>
        <fullName evidence="11">Acyltransferase PapA5</fullName>
    </alternativeName>
    <alternativeName>
        <fullName evidence="9">Phthiocerol/phthiodiolone O-acyltransferase</fullName>
    </alternativeName>
    <alternativeName>
        <fullName evidence="10">Polyketide synthase-associated protein A5</fullName>
    </alternativeName>
</protein>
<feature type="domain" description="Phthiocerol/phthiodiolone dimycocerosyl transferase C-terminal" evidence="12">
    <location>
        <begin position="187"/>
        <end position="368"/>
    </location>
</feature>
<dbReference type="Gene3D" id="3.30.559.30">
    <property type="entry name" value="Nonribosomal peptide synthetase, condensation domain"/>
    <property type="match status" value="1"/>
</dbReference>
<dbReference type="AlphaFoldDB" id="A0A193BV76"/>
<dbReference type="PANTHER" id="PTHR28037">
    <property type="entry name" value="ALCOHOL O-ACETYLTRANSFERASE 1-RELATED"/>
    <property type="match status" value="1"/>
</dbReference>
<accession>A0A193BV76</accession>
<evidence type="ECO:0000256" key="4">
    <source>
        <dbReference type="ARBA" id="ARBA00006558"/>
    </source>
</evidence>
<dbReference type="EMBL" id="CP016174">
    <property type="protein sequence ID" value="ANN16122.1"/>
    <property type="molecule type" value="Genomic_DNA"/>
</dbReference>
<evidence type="ECO:0000256" key="3">
    <source>
        <dbReference type="ARBA" id="ARBA00001907"/>
    </source>
</evidence>